<dbReference type="AlphaFoldDB" id="A0A2U8Q3V6"/>
<reference evidence="1 2" key="1">
    <citation type="journal article" date="2017" name="Syst. Appl. Microbiol.">
        <title>Soybeans inoculated with root zone soils of Canadian native legumes harbour diverse and novel Bradyrhizobium spp. that possess agricultural potential.</title>
        <authorList>
            <person name="Bromfield E.S.P."/>
            <person name="Cloutier S."/>
            <person name="Tambong J.T."/>
            <person name="Tran Thi T.V."/>
        </authorList>
    </citation>
    <scope>NUCLEOTIDE SEQUENCE [LARGE SCALE GENOMIC DNA]</scope>
    <source>
        <strain evidence="1 2">39S1MB</strain>
    </source>
</reference>
<organism evidence="1 2">
    <name type="scientific">Bradyrhizobium amphicarpaeae</name>
    <dbReference type="NCBI Taxonomy" id="1404768"/>
    <lineage>
        <taxon>Bacteria</taxon>
        <taxon>Pseudomonadati</taxon>
        <taxon>Pseudomonadota</taxon>
        <taxon>Alphaproteobacteria</taxon>
        <taxon>Hyphomicrobiales</taxon>
        <taxon>Nitrobacteraceae</taxon>
        <taxon>Bradyrhizobium</taxon>
    </lineage>
</organism>
<dbReference type="RefSeq" id="WP_094892650.1">
    <property type="nucleotide sequence ID" value="NZ_CP029426.2"/>
</dbReference>
<evidence type="ECO:0000313" key="2">
    <source>
        <dbReference type="Proteomes" id="UP000215884"/>
    </source>
</evidence>
<protein>
    <submittedName>
        <fullName evidence="1">Uncharacterized protein</fullName>
    </submittedName>
</protein>
<evidence type="ECO:0000313" key="1">
    <source>
        <dbReference type="EMBL" id="AWM03975.1"/>
    </source>
</evidence>
<reference evidence="1 2" key="2">
    <citation type="journal article" date="2019" name="Int. J. Syst. Evol. Microbiol.">
        <title>Description and complete genome sequence of Bradyrhizobium amphicarpaeae sp. nov., harbouring photosystem and nitrogen-fixation genes.</title>
        <authorList>
            <person name="Bromfield E.S.P."/>
            <person name="Cloutier S."/>
            <person name="Nguyen H.D.T."/>
        </authorList>
    </citation>
    <scope>NUCLEOTIDE SEQUENCE [LARGE SCALE GENOMIC DNA]</scope>
    <source>
        <strain evidence="1 2">39S1MB</strain>
    </source>
</reference>
<keyword evidence="2" id="KW-1185">Reference proteome</keyword>
<name>A0A2U8Q3V6_9BRAD</name>
<gene>
    <name evidence="1" type="ORF">CIT40_30725</name>
</gene>
<dbReference type="EMBL" id="CP029426">
    <property type="protein sequence ID" value="AWM03975.1"/>
    <property type="molecule type" value="Genomic_DNA"/>
</dbReference>
<sequence length="111" mass="12158">MLALYAVAKVRPFVNRGQVIYPGTVTPQLLAFASCAERAEWQWTSDRRQIAASQEFLGAHVFGARAPLLEQRGEETGFFAPHDWPPRVDGTWSAAVEQQASPEASQAGGDE</sequence>
<proteinExistence type="predicted"/>
<dbReference type="Proteomes" id="UP000215884">
    <property type="component" value="Chromosome"/>
</dbReference>
<dbReference type="KEGG" id="brq:CIT40_30725"/>
<dbReference type="OrthoDB" id="7869293at2"/>
<accession>A0A2U8Q3V6</accession>